<keyword evidence="1" id="KW-0808">Transferase</keyword>
<dbReference type="Proteomes" id="UP001596044">
    <property type="component" value="Unassembled WGS sequence"/>
</dbReference>
<organism evidence="1 2">
    <name type="scientific">Paenibacillus aestuarii</name>
    <dbReference type="NCBI Taxonomy" id="516965"/>
    <lineage>
        <taxon>Bacteria</taxon>
        <taxon>Bacillati</taxon>
        <taxon>Bacillota</taxon>
        <taxon>Bacilli</taxon>
        <taxon>Bacillales</taxon>
        <taxon>Paenibacillaceae</taxon>
        <taxon>Paenibacillus</taxon>
    </lineage>
</organism>
<gene>
    <name evidence="1" type="ORF">ACFPOG_17790</name>
</gene>
<protein>
    <submittedName>
        <fullName evidence="1">Histidine kinase</fullName>
    </submittedName>
</protein>
<accession>A0ABW0K9U3</accession>
<proteinExistence type="predicted"/>
<sequence length="125" mass="14283">MSEQLLQQILTELKGIKTDQQSMRIDIQELKIDVQELKTSQQSMRVDIQELKTGQQKLEAEIIEIKKDTALIPFIQQAITEASKEIAVASESVRHIEGTLTDHETIIDMLSRRSLEQEAAVKRIK</sequence>
<evidence type="ECO:0000313" key="2">
    <source>
        <dbReference type="Proteomes" id="UP001596044"/>
    </source>
</evidence>
<keyword evidence="1" id="KW-0418">Kinase</keyword>
<dbReference type="GO" id="GO:0016301">
    <property type="term" value="F:kinase activity"/>
    <property type="evidence" value="ECO:0007669"/>
    <property type="project" value="UniProtKB-KW"/>
</dbReference>
<keyword evidence="2" id="KW-1185">Reference proteome</keyword>
<dbReference type="Gene3D" id="1.20.5.190">
    <property type="match status" value="1"/>
</dbReference>
<dbReference type="EMBL" id="JBHSMJ010000025">
    <property type="protein sequence ID" value="MFC5450104.1"/>
    <property type="molecule type" value="Genomic_DNA"/>
</dbReference>
<evidence type="ECO:0000313" key="1">
    <source>
        <dbReference type="EMBL" id="MFC5450104.1"/>
    </source>
</evidence>
<reference evidence="2" key="1">
    <citation type="journal article" date="2019" name="Int. J. Syst. Evol. Microbiol.">
        <title>The Global Catalogue of Microorganisms (GCM) 10K type strain sequencing project: providing services to taxonomists for standard genome sequencing and annotation.</title>
        <authorList>
            <consortium name="The Broad Institute Genomics Platform"/>
            <consortium name="The Broad Institute Genome Sequencing Center for Infectious Disease"/>
            <person name="Wu L."/>
            <person name="Ma J."/>
        </authorList>
    </citation>
    <scope>NUCLEOTIDE SEQUENCE [LARGE SCALE GENOMIC DNA]</scope>
    <source>
        <strain evidence="2">KACC 11904</strain>
    </source>
</reference>
<dbReference type="RefSeq" id="WP_270885405.1">
    <property type="nucleotide sequence ID" value="NZ_JAQFVF010000089.1"/>
</dbReference>
<comment type="caution">
    <text evidence="1">The sequence shown here is derived from an EMBL/GenBank/DDBJ whole genome shotgun (WGS) entry which is preliminary data.</text>
</comment>
<name>A0ABW0K9U3_9BACL</name>